<gene>
    <name evidence="1" type="ORF">GCM10025778_17800</name>
</gene>
<proteinExistence type="predicted"/>
<dbReference type="RefSeq" id="WP_210101523.1">
    <property type="nucleotide sequence ID" value="NZ_BAABLK010000027.1"/>
</dbReference>
<organism evidence="1 2">
    <name type="scientific">Paeniglutamicibacter antarcticus</name>
    <dbReference type="NCBI Taxonomy" id="494023"/>
    <lineage>
        <taxon>Bacteria</taxon>
        <taxon>Bacillati</taxon>
        <taxon>Actinomycetota</taxon>
        <taxon>Actinomycetes</taxon>
        <taxon>Micrococcales</taxon>
        <taxon>Micrococcaceae</taxon>
        <taxon>Paeniglutamicibacter</taxon>
    </lineage>
</organism>
<reference evidence="2" key="1">
    <citation type="journal article" date="2019" name="Int. J. Syst. Evol. Microbiol.">
        <title>The Global Catalogue of Microorganisms (GCM) 10K type strain sequencing project: providing services to taxonomists for standard genome sequencing and annotation.</title>
        <authorList>
            <consortium name="The Broad Institute Genomics Platform"/>
            <consortium name="The Broad Institute Genome Sequencing Center for Infectious Disease"/>
            <person name="Wu L."/>
            <person name="Ma J."/>
        </authorList>
    </citation>
    <scope>NUCLEOTIDE SEQUENCE [LARGE SCALE GENOMIC DNA]</scope>
    <source>
        <strain evidence="2">JCM 18952</strain>
    </source>
</reference>
<name>A0ABP9TNG1_9MICC</name>
<evidence type="ECO:0000313" key="1">
    <source>
        <dbReference type="EMBL" id="GAA5227247.1"/>
    </source>
</evidence>
<evidence type="ECO:0000313" key="2">
    <source>
        <dbReference type="Proteomes" id="UP001501257"/>
    </source>
</evidence>
<keyword evidence="2" id="KW-1185">Reference proteome</keyword>
<dbReference type="Proteomes" id="UP001501257">
    <property type="component" value="Unassembled WGS sequence"/>
</dbReference>
<dbReference type="EMBL" id="BAABLK010000027">
    <property type="protein sequence ID" value="GAA5227247.1"/>
    <property type="molecule type" value="Genomic_DNA"/>
</dbReference>
<sequence length="150" mass="16653">MTEIDPEDYDQSSHRLEILTATYDLWERIKTERPELGDPAALRPVMLKCSKRHDIMAVKIRTHGLEGTEPNVNFEILPGAAGANLTTDSRPTAHLDNSPGNVIADLERVTIQCPVCRVKNPKRNIVLKADSLLLRYVAALATGKKSIVLE</sequence>
<accession>A0ABP9TNG1</accession>
<protein>
    <submittedName>
        <fullName evidence="1">Uncharacterized protein</fullName>
    </submittedName>
</protein>
<comment type="caution">
    <text evidence="1">The sequence shown here is derived from an EMBL/GenBank/DDBJ whole genome shotgun (WGS) entry which is preliminary data.</text>
</comment>